<evidence type="ECO:0000256" key="8">
    <source>
        <dbReference type="ARBA" id="ARBA00023326"/>
    </source>
</evidence>
<evidence type="ECO:0000256" key="10">
    <source>
        <dbReference type="SAM" id="SignalP"/>
    </source>
</evidence>
<dbReference type="Gene3D" id="3.20.20.80">
    <property type="entry name" value="Glycosidases"/>
    <property type="match status" value="1"/>
</dbReference>
<name>A0AAP5IAU7_9CYAN</name>
<dbReference type="InterPro" id="IPR044846">
    <property type="entry name" value="GH10"/>
</dbReference>
<feature type="signal peptide" evidence="10">
    <location>
        <begin position="1"/>
        <end position="27"/>
    </location>
</feature>
<comment type="similarity">
    <text evidence="2 9">Belongs to the glycosyl hydrolase 10 (cellulase F) family.</text>
</comment>
<dbReference type="SMART" id="SM00633">
    <property type="entry name" value="Glyco_10"/>
    <property type="match status" value="1"/>
</dbReference>
<dbReference type="AlphaFoldDB" id="A0AAP5IAU7"/>
<feature type="chain" id="PRO_5042909738" description="Beta-xylanase" evidence="10">
    <location>
        <begin position="28"/>
        <end position="391"/>
    </location>
</feature>
<comment type="caution">
    <text evidence="12">The sequence shown here is derived from an EMBL/GenBank/DDBJ whole genome shotgun (WGS) entry which is preliminary data.</text>
</comment>
<dbReference type="SUPFAM" id="SSF51445">
    <property type="entry name" value="(Trans)glycosidases"/>
    <property type="match status" value="1"/>
</dbReference>
<reference evidence="13" key="1">
    <citation type="journal article" date="2021" name="Science">
        <title>Hunting the eagle killer: A cyanobacterial neurotoxin causes vacuolar myelinopathy.</title>
        <authorList>
            <person name="Breinlinger S."/>
            <person name="Phillips T.J."/>
            <person name="Haram B.N."/>
            <person name="Mares J."/>
            <person name="Martinez Yerena J.A."/>
            <person name="Hrouzek P."/>
            <person name="Sobotka R."/>
            <person name="Henderson W.M."/>
            <person name="Schmieder P."/>
            <person name="Williams S.M."/>
            <person name="Lauderdale J.D."/>
            <person name="Wilde H.D."/>
            <person name="Gerrin W."/>
            <person name="Kust A."/>
            <person name="Washington J.W."/>
            <person name="Wagner C."/>
            <person name="Geier B."/>
            <person name="Liebeke M."/>
            <person name="Enke H."/>
            <person name="Niedermeyer T.H.J."/>
            <person name="Wilde S.B."/>
        </authorList>
    </citation>
    <scope>NUCLEOTIDE SEQUENCE [LARGE SCALE GENOMIC DNA]</scope>
    <source>
        <strain evidence="13">Thurmond2011</strain>
    </source>
</reference>
<dbReference type="InterPro" id="IPR001000">
    <property type="entry name" value="GH10_dom"/>
</dbReference>
<dbReference type="PANTHER" id="PTHR31490:SF88">
    <property type="entry name" value="BETA-XYLANASE"/>
    <property type="match status" value="1"/>
</dbReference>
<dbReference type="GO" id="GO:0045493">
    <property type="term" value="P:xylan catabolic process"/>
    <property type="evidence" value="ECO:0007669"/>
    <property type="project" value="UniProtKB-KW"/>
</dbReference>
<evidence type="ECO:0000313" key="12">
    <source>
        <dbReference type="EMBL" id="MDR9895680.1"/>
    </source>
</evidence>
<evidence type="ECO:0000256" key="9">
    <source>
        <dbReference type="RuleBase" id="RU361174"/>
    </source>
</evidence>
<keyword evidence="3" id="KW-0858">Xylan degradation</keyword>
<keyword evidence="13" id="KW-1185">Reference proteome</keyword>
<protein>
    <recommendedName>
        <fullName evidence="9">Beta-xylanase</fullName>
        <ecNumber evidence="9">3.2.1.8</ecNumber>
    </recommendedName>
</protein>
<feature type="domain" description="GH10" evidence="11">
    <location>
        <begin position="79"/>
        <end position="384"/>
    </location>
</feature>
<evidence type="ECO:0000256" key="6">
    <source>
        <dbReference type="ARBA" id="ARBA00023277"/>
    </source>
</evidence>
<evidence type="ECO:0000256" key="1">
    <source>
        <dbReference type="ARBA" id="ARBA00000681"/>
    </source>
</evidence>
<dbReference type="PROSITE" id="PS51760">
    <property type="entry name" value="GH10_2"/>
    <property type="match status" value="1"/>
</dbReference>
<dbReference type="PRINTS" id="PR00134">
    <property type="entry name" value="GLHYDRLASE10"/>
</dbReference>
<dbReference type="EC" id="3.2.1.8" evidence="9"/>
<keyword evidence="5 9" id="KW-0378">Hydrolase</keyword>
<organism evidence="12 13">
    <name type="scientific">Aetokthonos hydrillicola Thurmond2011</name>
    <dbReference type="NCBI Taxonomy" id="2712845"/>
    <lineage>
        <taxon>Bacteria</taxon>
        <taxon>Bacillati</taxon>
        <taxon>Cyanobacteriota</taxon>
        <taxon>Cyanophyceae</taxon>
        <taxon>Nostocales</taxon>
        <taxon>Hapalosiphonaceae</taxon>
        <taxon>Aetokthonos</taxon>
    </lineage>
</organism>
<evidence type="ECO:0000256" key="4">
    <source>
        <dbReference type="ARBA" id="ARBA00022729"/>
    </source>
</evidence>
<keyword evidence="7 9" id="KW-0326">Glycosidase</keyword>
<evidence type="ECO:0000259" key="11">
    <source>
        <dbReference type="PROSITE" id="PS51760"/>
    </source>
</evidence>
<sequence>MLKNQKLFRRRNFLLTLGALTSTVTFAKVKGFKDYNTQDNSNKTKKNFSVVGNSSLSRRAAVKGIIYGAYPEGGYKTLSENKPLQSIFSRECGLVVAGFFAGVRPSISTFDFTEADYLSQFTSSRGILFQGTPLVWWKEHPKWLEDKFNDPRTQWKEIQNILINHVSTIVRRYAGRTHSWVVVNEAVELKGERSDGLSLSPWLQKLGPGYIDLAFRVAAQSDPKAMLIYNDGGLEYPEHELRRKAVLKLLQRLKSRGVPIHAFGIQSHLSPYHKNIFEPKKFRKFLADVADLGLKIMISELDVIDNILPVDTVDRDRIVADIYEDYLSVALTEKAVVGVITWGLSDRYTWLSSFAPRSDKAPVRPLPFDLNFKPKLAWNAIARSFDQAPKR</sequence>
<dbReference type="Proteomes" id="UP000667802">
    <property type="component" value="Unassembled WGS sequence"/>
</dbReference>
<keyword evidence="6 9" id="KW-0119">Carbohydrate metabolism</keyword>
<dbReference type="EMBL" id="JAALHA020000005">
    <property type="protein sequence ID" value="MDR9895680.1"/>
    <property type="molecule type" value="Genomic_DNA"/>
</dbReference>
<keyword evidence="4 10" id="KW-0732">Signal</keyword>
<evidence type="ECO:0000256" key="3">
    <source>
        <dbReference type="ARBA" id="ARBA00022651"/>
    </source>
</evidence>
<dbReference type="RefSeq" id="WP_208342183.1">
    <property type="nucleotide sequence ID" value="NZ_CAWQFN010000103.1"/>
</dbReference>
<evidence type="ECO:0000256" key="2">
    <source>
        <dbReference type="ARBA" id="ARBA00007495"/>
    </source>
</evidence>
<dbReference type="Pfam" id="PF00331">
    <property type="entry name" value="Glyco_hydro_10"/>
    <property type="match status" value="1"/>
</dbReference>
<comment type="catalytic activity">
    <reaction evidence="1 9">
        <text>Endohydrolysis of (1-&gt;4)-beta-D-xylosidic linkages in xylans.</text>
        <dbReference type="EC" id="3.2.1.8"/>
    </reaction>
</comment>
<evidence type="ECO:0000256" key="5">
    <source>
        <dbReference type="ARBA" id="ARBA00022801"/>
    </source>
</evidence>
<dbReference type="PANTHER" id="PTHR31490">
    <property type="entry name" value="GLYCOSYL HYDROLASE"/>
    <property type="match status" value="1"/>
</dbReference>
<gene>
    <name evidence="12" type="ORF">G7B40_014040</name>
</gene>
<dbReference type="InterPro" id="IPR017853">
    <property type="entry name" value="GH"/>
</dbReference>
<dbReference type="GO" id="GO:0031176">
    <property type="term" value="F:endo-1,4-beta-xylanase activity"/>
    <property type="evidence" value="ECO:0007669"/>
    <property type="project" value="UniProtKB-EC"/>
</dbReference>
<accession>A0AAP5IAU7</accession>
<proteinExistence type="inferred from homology"/>
<evidence type="ECO:0000256" key="7">
    <source>
        <dbReference type="ARBA" id="ARBA00023295"/>
    </source>
</evidence>
<keyword evidence="8 9" id="KW-0624">Polysaccharide degradation</keyword>
<evidence type="ECO:0000313" key="13">
    <source>
        <dbReference type="Proteomes" id="UP000667802"/>
    </source>
</evidence>